<keyword evidence="6" id="KW-0472">Membrane</keyword>
<dbReference type="Proteomes" id="UP000444721">
    <property type="component" value="Unassembled WGS sequence"/>
</dbReference>
<dbReference type="GO" id="GO:0007030">
    <property type="term" value="P:Golgi organization"/>
    <property type="evidence" value="ECO:0007669"/>
    <property type="project" value="TreeGrafter"/>
</dbReference>
<keyword evidence="5 6" id="KW-0931">ER-Golgi transport</keyword>
<evidence type="ECO:0000256" key="3">
    <source>
        <dbReference type="ARBA" id="ARBA00022448"/>
    </source>
</evidence>
<evidence type="ECO:0000259" key="9">
    <source>
        <dbReference type="Pfam" id="PF12932"/>
    </source>
</evidence>
<feature type="region of interest" description="Disordered" evidence="7">
    <location>
        <begin position="149"/>
        <end position="245"/>
    </location>
</feature>
<evidence type="ECO:0000256" key="1">
    <source>
        <dbReference type="ARBA" id="ARBA00004240"/>
    </source>
</evidence>
<feature type="compositionally biased region" description="Low complexity" evidence="7">
    <location>
        <begin position="161"/>
        <end position="176"/>
    </location>
</feature>
<feature type="compositionally biased region" description="Low complexity" evidence="7">
    <location>
        <begin position="1257"/>
        <end position="1266"/>
    </location>
</feature>
<comment type="similarity">
    <text evidence="2 6">Belongs to the SEC16 family.</text>
</comment>
<evidence type="ECO:0000313" key="11">
    <source>
        <dbReference type="Proteomes" id="UP000444721"/>
    </source>
</evidence>
<dbReference type="GeneID" id="68118066"/>
<keyword evidence="4 6" id="KW-0256">Endoplasmic reticulum</keyword>
<feature type="region of interest" description="Disordered" evidence="7">
    <location>
        <begin position="1448"/>
        <end position="1470"/>
    </location>
</feature>
<dbReference type="Gene3D" id="1.25.40.1030">
    <property type="match status" value="1"/>
</dbReference>
<evidence type="ECO:0000313" key="10">
    <source>
        <dbReference type="EMBL" id="KAF0982872.1"/>
    </source>
</evidence>
<feature type="compositionally biased region" description="Basic and acidic residues" evidence="7">
    <location>
        <begin position="62"/>
        <end position="71"/>
    </location>
</feature>
<feature type="region of interest" description="Disordered" evidence="7">
    <location>
        <begin position="1169"/>
        <end position="1215"/>
    </location>
</feature>
<feature type="compositionally biased region" description="Low complexity" evidence="7">
    <location>
        <begin position="187"/>
        <end position="198"/>
    </location>
</feature>
<evidence type="ECO:0000256" key="7">
    <source>
        <dbReference type="SAM" id="MobiDB-lite"/>
    </source>
</evidence>
<sequence>MDPKQSNSASQEEEENLFGSSNPQQDDDLFGDSTSGDFSSFLGNNSGLENLSLNENKASSDTQHDDGRKSTTADTIQIMKDNDEQVQSLESITPIVDNHNICSNTSDRTTSLATHTNTTDDDDDNLFGTSSDNDPFMKEISLNENTSFLDDETKSSNHDIPTLPSVLSPPSTATPPMMNQSQRDDSMMVSSPSSGIRSPRIDTTSNQQQQQQQYHHEKTPPPLSSPPPPPLATTSNSTTSKPSVAMNRGANRYVNSFGVSSNTKSHNTIQSNAVFTPPSPHPTTATTTHTSSMNIHNSGGMMMSTSNNMLQPTPSNMMTNQAGFSLNNGMPPTLNNVTPASSIPSHHHQRMISSPPPSMMMMNTSQHNLTGNTSTSGIPSSTNSLTNHSGHLQQFENQSINSMPMMNSSSSYSTTNATTGQTRNMMTPPPVMGTTPSASSFVNNSVQDNMNINQFNNNIPSSNMMNPQFQSAMYSSSYQQGCNSVSPTNLLTNQSGAVMEGIRSPTGYPSMNNQFTNYNNYTSGMNALPNQQLNIPSSQYSMNTSTFIPSYDSSAVNNNLMNMNQFGMMNNSQYPTMSMMMGMNNPQMMYHSQRPMSPSYQQNLMLSKQQLQQEHELRLKYSRPVFTFTFGGKIISSFPTTQQRTPVQTSANTFLAGARSPTNFHGGDQPTSQESQGVLYPGNFKVHKLSQVLKIACPMVKSLEDYPIANISQQFDNDSNSAILDQLIKFMNLKIYEKQQILFQQADDQVVGEKMLWELIKIVAKNVNGNIGMVSNDINALLTVLCSSSTAPVDDLVTSSSTSGDVQPEQVVALQNMLINGQIKQACQYAQSNKMWAHAILLSSMVDKQTYQSVVSSFALSALNPGTPLRTLYCTFAGKPLDAFESNSIVSTDQYGNQYSSQSSQDQQQQIEKLCSQWIQNLSILFNNRQGKVSQAAIEKLGDVLWKDCYQVPQSHFCYVLGDFATLISAFAMSQPPSSITSPGRSTPQSQVNQQLITGMIASSSIVNRRVLLIAGDNKRDIRHYISDETMQLTEVFELLKSLMTRNILSSLQNDSQQQFPPVSLLMNSTLLAYKLIYAYYLAEFGYLDKANECCDYLIDIVKKTQQTIRFGIAFKLHLQELKLRIQESSKLTGTPIASSSLASSSSKKQSGGGVTGWFIRGLESIIHGTDSEESSPSSTNNNNTQAASTHFSPPLGHSTSMPNIAGNSGLGIPSTSALMQQQHVSSLSLNQNNMLLSTRPASYTPPPTQTPPPPLSSSSLQQTSQTPPPPLSSSSQDNNGSSSSGGGGVSSWWKGWFGGSSSKSSSSKKEANIGKKNEFYYDESKKRWVRRGQENEVVEQNTAPPPTLEAIPSNNLQSAASQLRGGASRYVNMFSGGAGAGVTTTTTAMTSSTYGGVSSSTPPPSTMMMMNNRSSMNTSTPPPMTSYFMPSPQASTGGSYEIPDLNQSMTPPPPTNHAMPPPPSGGSSGGMMMSTSNNMLQPTPSNMMTYQAGFSLNNGMPPPTSNMY</sequence>
<feature type="compositionally biased region" description="Pro residues" evidence="7">
    <location>
        <begin position="1451"/>
        <end position="1465"/>
    </location>
</feature>
<gene>
    <name evidence="10" type="ORF">FDP41_010851</name>
</gene>
<keyword evidence="11" id="KW-1185">Reference proteome</keyword>
<dbReference type="VEuPathDB" id="AmoebaDB:FDP41_010851"/>
<dbReference type="PANTHER" id="PTHR13402">
    <property type="entry name" value="RGPR-RELATED"/>
    <property type="match status" value="1"/>
</dbReference>
<organism evidence="10 11">
    <name type="scientific">Naegleria fowleri</name>
    <name type="common">Brain eating amoeba</name>
    <dbReference type="NCBI Taxonomy" id="5763"/>
    <lineage>
        <taxon>Eukaryota</taxon>
        <taxon>Discoba</taxon>
        <taxon>Heterolobosea</taxon>
        <taxon>Tetramitia</taxon>
        <taxon>Eutetramitia</taxon>
        <taxon>Vahlkampfiidae</taxon>
        <taxon>Naegleria</taxon>
    </lineage>
</organism>
<dbReference type="VEuPathDB" id="AmoebaDB:NfTy_015200"/>
<proteinExistence type="inferred from homology"/>
<dbReference type="GO" id="GO:0016192">
    <property type="term" value="P:vesicle-mediated transport"/>
    <property type="evidence" value="ECO:0007669"/>
    <property type="project" value="UniProtKB-KW"/>
</dbReference>
<dbReference type="PANTHER" id="PTHR13402:SF6">
    <property type="entry name" value="SECRETORY 16, ISOFORM I"/>
    <property type="match status" value="1"/>
</dbReference>
<feature type="region of interest" description="Disordered" evidence="7">
    <location>
        <begin position="109"/>
        <end position="136"/>
    </location>
</feature>
<evidence type="ECO:0000256" key="6">
    <source>
        <dbReference type="RuleBase" id="RU364101"/>
    </source>
</evidence>
<dbReference type="GO" id="GO:0015031">
    <property type="term" value="P:protein transport"/>
    <property type="evidence" value="ECO:0007669"/>
    <property type="project" value="UniProtKB-KW"/>
</dbReference>
<dbReference type="CDD" id="cd09233">
    <property type="entry name" value="ACE1-Sec16-like"/>
    <property type="match status" value="1"/>
</dbReference>
<reference evidence="10 11" key="1">
    <citation type="journal article" date="2019" name="Sci. Rep.">
        <title>Nanopore sequencing improves the draft genome of the human pathogenic amoeba Naegleria fowleri.</title>
        <authorList>
            <person name="Liechti N."/>
            <person name="Schurch N."/>
            <person name="Bruggmann R."/>
            <person name="Wittwer M."/>
        </authorList>
    </citation>
    <scope>NUCLEOTIDE SEQUENCE [LARGE SCALE GENOMIC DNA]</scope>
    <source>
        <strain evidence="10 11">ATCC 30894</strain>
    </source>
</reference>
<dbReference type="Pfam" id="PF12931">
    <property type="entry name" value="TPR_Sec16"/>
    <property type="match status" value="1"/>
</dbReference>
<dbReference type="OMA" id="FSLNNGM"/>
<dbReference type="RefSeq" id="XP_044567585.1">
    <property type="nucleotide sequence ID" value="XM_044701194.1"/>
</dbReference>
<protein>
    <recommendedName>
        <fullName evidence="6">Protein transport protein sec16</fullName>
    </recommendedName>
</protein>
<evidence type="ECO:0000256" key="4">
    <source>
        <dbReference type="ARBA" id="ARBA00022824"/>
    </source>
</evidence>
<comment type="subcellular location">
    <subcellularLocation>
        <location evidence="1">Endoplasmic reticulum</location>
    </subcellularLocation>
</comment>
<feature type="compositionally biased region" description="Low complexity" evidence="7">
    <location>
        <begin position="1273"/>
        <end position="1283"/>
    </location>
</feature>
<evidence type="ECO:0000256" key="2">
    <source>
        <dbReference type="ARBA" id="ARBA00005927"/>
    </source>
</evidence>
<accession>A0A6A5C7L8</accession>
<feature type="compositionally biased region" description="Low complexity" evidence="7">
    <location>
        <begin position="31"/>
        <end position="56"/>
    </location>
</feature>
<dbReference type="GO" id="GO:0070971">
    <property type="term" value="C:endoplasmic reticulum exit site"/>
    <property type="evidence" value="ECO:0007669"/>
    <property type="project" value="TreeGrafter"/>
</dbReference>
<feature type="region of interest" description="Disordered" evidence="7">
    <location>
        <begin position="1"/>
        <end position="73"/>
    </location>
</feature>
<feature type="region of interest" description="Disordered" evidence="7">
    <location>
        <begin position="1238"/>
        <end position="1288"/>
    </location>
</feature>
<feature type="compositionally biased region" description="Pro residues" evidence="7">
    <location>
        <begin position="1244"/>
        <end position="1256"/>
    </location>
</feature>
<evidence type="ECO:0000256" key="5">
    <source>
        <dbReference type="ARBA" id="ARBA00022892"/>
    </source>
</evidence>
<dbReference type="VEuPathDB" id="AmoebaDB:NF0025000"/>
<feature type="domain" description="Sec16 Sec23-binding" evidence="8">
    <location>
        <begin position="814"/>
        <end position="1168"/>
    </location>
</feature>
<dbReference type="InterPro" id="IPR024340">
    <property type="entry name" value="Sec16_CCD"/>
</dbReference>
<dbReference type="InterPro" id="IPR024298">
    <property type="entry name" value="Sec16_Sec23-bd"/>
</dbReference>
<dbReference type="GO" id="GO:0070973">
    <property type="term" value="P:protein localization to endoplasmic reticulum exit site"/>
    <property type="evidence" value="ECO:0007669"/>
    <property type="project" value="TreeGrafter"/>
</dbReference>
<feature type="domain" description="Sec16 central conserved" evidence="9">
    <location>
        <begin position="624"/>
        <end position="765"/>
    </location>
</feature>
<feature type="compositionally biased region" description="Low complexity" evidence="7">
    <location>
        <begin position="1175"/>
        <end position="1190"/>
    </location>
</feature>
<evidence type="ECO:0000259" key="8">
    <source>
        <dbReference type="Pfam" id="PF12931"/>
    </source>
</evidence>
<keyword evidence="6" id="KW-0653">Protein transport</keyword>
<feature type="compositionally biased region" description="Polar residues" evidence="7">
    <location>
        <begin position="1198"/>
        <end position="1207"/>
    </location>
</feature>
<dbReference type="EMBL" id="VFQX01000007">
    <property type="protein sequence ID" value="KAF0982872.1"/>
    <property type="molecule type" value="Genomic_DNA"/>
</dbReference>
<comment type="caution">
    <text evidence="10">The sequence shown here is derived from an EMBL/GenBank/DDBJ whole genome shotgun (WGS) entry which is preliminary data.</text>
</comment>
<feature type="compositionally biased region" description="Pro residues" evidence="7">
    <location>
        <begin position="220"/>
        <end position="231"/>
    </location>
</feature>
<dbReference type="OrthoDB" id="8918678at2759"/>
<name>A0A6A5C7L8_NAEFO</name>
<keyword evidence="3 6" id="KW-0813">Transport</keyword>
<feature type="compositionally biased region" description="Polar residues" evidence="7">
    <location>
        <begin position="1"/>
        <end position="10"/>
    </location>
</feature>
<dbReference type="Pfam" id="PF12932">
    <property type="entry name" value="Sec16"/>
    <property type="match status" value="1"/>
</dbReference>
<dbReference type="GO" id="GO:0012507">
    <property type="term" value="C:ER to Golgi transport vesicle membrane"/>
    <property type="evidence" value="ECO:0007669"/>
    <property type="project" value="TreeGrafter"/>
</dbReference>